<evidence type="ECO:0000259" key="2">
    <source>
        <dbReference type="Pfam" id="PF21882"/>
    </source>
</evidence>
<evidence type="ECO:0000259" key="1">
    <source>
        <dbReference type="Pfam" id="PF12571"/>
    </source>
</evidence>
<reference evidence="3 4" key="1">
    <citation type="submission" date="2018-08" db="EMBL/GenBank/DDBJ databases">
        <authorList>
            <person name="Lee Y."/>
            <person name="Kakembo D."/>
        </authorList>
    </citation>
    <scope>NUCLEOTIDE SEQUENCE [LARGE SCALE GENOMIC DNA]</scope>
    <source>
        <strain evidence="3 4">JBCS1880</strain>
    </source>
</reference>
<proteinExistence type="predicted"/>
<gene>
    <name evidence="3" type="ORF">DZC75_13645</name>
</gene>
<evidence type="ECO:0008006" key="5">
    <source>
        <dbReference type="Google" id="ProtNLM"/>
    </source>
</evidence>
<dbReference type="PANTHER" id="PTHR35191:SF1">
    <property type="entry name" value="PROPHAGE SIDE TAIL FIBER PROTEIN HOMOLOG STFQ-RELATED"/>
    <property type="match status" value="1"/>
</dbReference>
<dbReference type="EMBL" id="CP031641">
    <property type="protein sequence ID" value="AXO88992.1"/>
    <property type="molecule type" value="Genomic_DNA"/>
</dbReference>
<organism evidence="3 4">
    <name type="scientific">Pseudomonas parafulva</name>
    <dbReference type="NCBI Taxonomy" id="157782"/>
    <lineage>
        <taxon>Bacteria</taxon>
        <taxon>Pseudomonadati</taxon>
        <taxon>Pseudomonadota</taxon>
        <taxon>Gammaproteobacteria</taxon>
        <taxon>Pseudomonadales</taxon>
        <taxon>Pseudomonadaceae</taxon>
        <taxon>Pseudomonas</taxon>
    </lineage>
</organism>
<name>A0AAI8KCB2_9PSED</name>
<sequence length="733" mass="77189">MVDQNSQFYAILTNVGAAKQANADALGIPWKITQMGVGDANGTDPTPNATQTRLLNEWRRAPLNQLSVDEKNNAVIVAEQVIPADVGGRWIREIGLYDADGDLIAIANCAPTYKPLLSQGSGRTQVVRMSLIVSSASNVQLKIDPSVVLATREYVDSLILKVLPPNKVAGRYTRVTINERGVVQSGDNPTTLGGYGITDALKRGEVGLGAKEILAGEIDHIGQPGGFYAFGEGPTSFANYSAVVNIPYIDERYGAQIGLVFGGEGSEPKLAFRVTDRFNAWGPTRFAWHNGNFDPATKADLGNTYTKAQVDSIASKKANNAVTLGGYGITDAYTVTETNNLLAAKAAKATTLAGYGITDGLRRGEVGLGAKEILAGEIDHFSQPGGFYAYGEGPTSFANYSAVVNLPYIDERYGAQIGLVFGGAGGEPKLAFRVTTGAYQWGVTRFAWHNGNFDPSAKADRSNTYTMAQVDSIASKKANNAITLGGYGITDAYTAAQTDNLLAGKAAKATTLAGYGITDALKRGEVGLGVPVLAGSSSVDMTTLNSGFHAFGDGPTSLLGYSSVLNLPYLTNGYAAQIAVSQGRSEVDVRVRSCSASGVWTPTRRLMHDGHQASTDEVLQGADDSKWLSPARLVAKLVDGFAVSLAQNGYIILPRWLGGLTLQWGRANQIPPGGAAVSLNIAMPRAIFTAIASSIGNVNGSQHEVVEVAEVSTTKLTLSNSGTGSVSWFAIGY</sequence>
<evidence type="ECO:0000313" key="4">
    <source>
        <dbReference type="Proteomes" id="UP000258127"/>
    </source>
</evidence>
<dbReference type="InterPro" id="IPR051934">
    <property type="entry name" value="Phage_Tail_Fiber_Structural"/>
</dbReference>
<protein>
    <recommendedName>
        <fullName evidence="5">Phage tail protein</fullName>
    </recommendedName>
</protein>
<dbReference type="Pfam" id="PF12571">
    <property type="entry name" value="Phage_tail_fib"/>
    <property type="match status" value="1"/>
</dbReference>
<dbReference type="RefSeq" id="WP_116888585.1">
    <property type="nucleotide sequence ID" value="NZ_CP031641.1"/>
</dbReference>
<feature type="domain" description="Putative tail fiber protein gp53-like C-terminal" evidence="2">
    <location>
        <begin position="658"/>
        <end position="733"/>
    </location>
</feature>
<feature type="domain" description="Phage tail fibre protein N-terminal" evidence="1">
    <location>
        <begin position="6"/>
        <end position="152"/>
    </location>
</feature>
<dbReference type="Pfam" id="PF21882">
    <property type="entry name" value="Gp53-like_C"/>
    <property type="match status" value="1"/>
</dbReference>
<dbReference type="InterPro" id="IPR022225">
    <property type="entry name" value="Phage_tail_fibre_N"/>
</dbReference>
<dbReference type="Proteomes" id="UP000258127">
    <property type="component" value="Chromosome"/>
</dbReference>
<dbReference type="AlphaFoldDB" id="A0AAI8KCB2"/>
<evidence type="ECO:0000313" key="3">
    <source>
        <dbReference type="EMBL" id="AXO88992.1"/>
    </source>
</evidence>
<accession>A0AAI8KCB2</accession>
<dbReference type="InterPro" id="IPR054075">
    <property type="entry name" value="Gp53-like_C"/>
</dbReference>
<keyword evidence="4" id="KW-1185">Reference proteome</keyword>
<dbReference type="PANTHER" id="PTHR35191">
    <property type="entry name" value="PROPHAGE SIDE TAIL FIBER PROTEIN HOMOLOG STFQ-RELATED"/>
    <property type="match status" value="1"/>
</dbReference>
<dbReference type="Gene3D" id="2.60.40.3940">
    <property type="match status" value="1"/>
</dbReference>